<evidence type="ECO:0000313" key="1">
    <source>
        <dbReference type="EMBL" id="EPB75742.1"/>
    </source>
</evidence>
<evidence type="ECO:0000313" key="2">
    <source>
        <dbReference type="Proteomes" id="UP000054495"/>
    </source>
</evidence>
<dbReference type="Proteomes" id="UP000054495">
    <property type="component" value="Unassembled WGS sequence"/>
</dbReference>
<dbReference type="Pfam" id="PF17641">
    <property type="entry name" value="ASPRs"/>
    <property type="match status" value="1"/>
</dbReference>
<dbReference type="EMBL" id="KE124889">
    <property type="protein sequence ID" value="EPB75742.1"/>
    <property type="molecule type" value="Genomic_DNA"/>
</dbReference>
<gene>
    <name evidence="1" type="ORF">ANCCEY_05170</name>
</gene>
<organism evidence="1 2">
    <name type="scientific">Ancylostoma ceylanicum</name>
    <dbReference type="NCBI Taxonomy" id="53326"/>
    <lineage>
        <taxon>Eukaryota</taxon>
        <taxon>Metazoa</taxon>
        <taxon>Ecdysozoa</taxon>
        <taxon>Nematoda</taxon>
        <taxon>Chromadorea</taxon>
        <taxon>Rhabditida</taxon>
        <taxon>Rhabditina</taxon>
        <taxon>Rhabditomorpha</taxon>
        <taxon>Strongyloidea</taxon>
        <taxon>Ancylostomatidae</taxon>
        <taxon>Ancylostomatinae</taxon>
        <taxon>Ancylostoma</taxon>
    </lineage>
</organism>
<dbReference type="InterPro" id="IPR035109">
    <property type="entry name" value="ASPR"/>
</dbReference>
<proteinExistence type="predicted"/>
<evidence type="ECO:0008006" key="3">
    <source>
        <dbReference type="Google" id="ProtNLM"/>
    </source>
</evidence>
<reference evidence="1 2" key="1">
    <citation type="submission" date="2013-05" db="EMBL/GenBank/DDBJ databases">
        <title>Draft genome of the parasitic nematode Anyclostoma ceylanicum.</title>
        <authorList>
            <person name="Mitreva M."/>
        </authorList>
    </citation>
    <scope>NUCLEOTIDE SEQUENCE [LARGE SCALE GENOMIC DNA]</scope>
</reference>
<dbReference type="AlphaFoldDB" id="A0A0D6M767"/>
<sequence>MPGYDCILEGIARIELDRSTPSNLCTGVGKVITEKFEDAKIPGYKPKDFIAKAVKSFYDSIGKMGVTGQFGCNYAADETKYRIACVFQGVLIFFYASDSPTSTEIAPVMDRWPHCMDGTSEEARLCKLYM</sequence>
<name>A0A0D6M767_9BILA</name>
<accession>A0A0D6M767</accession>
<keyword evidence="2" id="KW-1185">Reference proteome</keyword>
<protein>
    <recommendedName>
        <fullName evidence="3">SCP domain-containing protein</fullName>
    </recommendedName>
</protein>